<comment type="caution">
    <text evidence="1">The sequence shown here is derived from an EMBL/GenBank/DDBJ whole genome shotgun (WGS) entry which is preliminary data.</text>
</comment>
<name>A0A8S9L3A4_BRACR</name>
<evidence type="ECO:0000313" key="1">
    <source>
        <dbReference type="EMBL" id="KAF2600571.1"/>
    </source>
</evidence>
<gene>
    <name evidence="1" type="ORF">F2Q68_00008070</name>
</gene>
<evidence type="ECO:0000313" key="2">
    <source>
        <dbReference type="Proteomes" id="UP000712281"/>
    </source>
</evidence>
<dbReference type="Proteomes" id="UP000712281">
    <property type="component" value="Unassembled WGS sequence"/>
</dbReference>
<dbReference type="EMBL" id="QGKW02000717">
    <property type="protein sequence ID" value="KAF2600571.1"/>
    <property type="molecule type" value="Genomic_DNA"/>
</dbReference>
<protein>
    <submittedName>
        <fullName evidence="1">Uncharacterized protein</fullName>
    </submittedName>
</protein>
<proteinExistence type="predicted"/>
<organism evidence="1 2">
    <name type="scientific">Brassica cretica</name>
    <name type="common">Mustard</name>
    <dbReference type="NCBI Taxonomy" id="69181"/>
    <lineage>
        <taxon>Eukaryota</taxon>
        <taxon>Viridiplantae</taxon>
        <taxon>Streptophyta</taxon>
        <taxon>Embryophyta</taxon>
        <taxon>Tracheophyta</taxon>
        <taxon>Spermatophyta</taxon>
        <taxon>Magnoliopsida</taxon>
        <taxon>eudicotyledons</taxon>
        <taxon>Gunneridae</taxon>
        <taxon>Pentapetalae</taxon>
        <taxon>rosids</taxon>
        <taxon>malvids</taxon>
        <taxon>Brassicales</taxon>
        <taxon>Brassicaceae</taxon>
        <taxon>Brassiceae</taxon>
        <taxon>Brassica</taxon>
    </lineage>
</organism>
<accession>A0A8S9L3A4</accession>
<sequence>MMNQPVVASGDLTAPAVAGCLSSSSLFPSPPLSRLLLPLFSSADILTVVVSLSSWCGCPVIWPDLIAKVSDGAPVVVLWVTGVSSGVMRGGWLRSQFWISSGCSGSGGDSLLAVLLAVVLGQQSRWQRVLLAPLQIGCSSAVPCPVVLASLSRAESGGWASELQVGGVEVAVCGVCELELRQALVRRFNASVQPHCRLLRLRVPDGVFASIGAPDPACCALQPNPSSVSCVFVIVNSVTNLKMAIELVVHRLVWIERASKSAIFTIFPAGLILTDKIDPSPIHFIDPASQPATERHRP</sequence>
<dbReference type="AlphaFoldDB" id="A0A8S9L3A4"/>
<reference evidence="1" key="1">
    <citation type="submission" date="2019-12" db="EMBL/GenBank/DDBJ databases">
        <title>Genome sequencing and annotation of Brassica cretica.</title>
        <authorList>
            <person name="Studholme D.J."/>
            <person name="Sarris P.F."/>
        </authorList>
    </citation>
    <scope>NUCLEOTIDE SEQUENCE</scope>
    <source>
        <strain evidence="1">PFS-001/15</strain>
        <tissue evidence="1">Leaf</tissue>
    </source>
</reference>